<protein>
    <recommendedName>
        <fullName evidence="4">Rod shape-determining protein MreD</fullName>
    </recommendedName>
</protein>
<dbReference type="KEGG" id="ccos:Pan44_04240"/>
<dbReference type="AlphaFoldDB" id="A0A517S8I0"/>
<sequence length="170" mass="17085">MMIVRMTAIALATSAVYFGLALEAVSGGRTLLPQTAAVAIILAAWSLPLAPAVAIASAVGLCCDAIGVGPLGPGMIAGTMAACLGSVARRRWELESPLAAALFGIALGAGFLAGPLVASTMLAESPMPAETLHLHLARAISSALAATAMLLALRTSARLLKATTRLLLNV</sequence>
<feature type="transmembrane region" description="Helical" evidence="1">
    <location>
        <begin position="98"/>
        <end position="123"/>
    </location>
</feature>
<feature type="transmembrane region" description="Helical" evidence="1">
    <location>
        <begin position="37"/>
        <end position="61"/>
    </location>
</feature>
<keyword evidence="1" id="KW-1133">Transmembrane helix</keyword>
<evidence type="ECO:0000256" key="1">
    <source>
        <dbReference type="SAM" id="Phobius"/>
    </source>
</evidence>
<dbReference type="Proteomes" id="UP000315700">
    <property type="component" value="Chromosome"/>
</dbReference>
<gene>
    <name evidence="2" type="ORF">Pan44_04240</name>
</gene>
<keyword evidence="1" id="KW-0812">Transmembrane</keyword>
<reference evidence="2 3" key="1">
    <citation type="submission" date="2019-02" db="EMBL/GenBank/DDBJ databases">
        <title>Deep-cultivation of Planctomycetes and their phenomic and genomic characterization uncovers novel biology.</title>
        <authorList>
            <person name="Wiegand S."/>
            <person name="Jogler M."/>
            <person name="Boedeker C."/>
            <person name="Pinto D."/>
            <person name="Vollmers J."/>
            <person name="Rivas-Marin E."/>
            <person name="Kohn T."/>
            <person name="Peeters S.H."/>
            <person name="Heuer A."/>
            <person name="Rast P."/>
            <person name="Oberbeckmann S."/>
            <person name="Bunk B."/>
            <person name="Jeske O."/>
            <person name="Meyerdierks A."/>
            <person name="Storesund J.E."/>
            <person name="Kallscheuer N."/>
            <person name="Luecker S."/>
            <person name="Lage O.M."/>
            <person name="Pohl T."/>
            <person name="Merkel B.J."/>
            <person name="Hornburger P."/>
            <person name="Mueller R.-W."/>
            <person name="Bruemmer F."/>
            <person name="Labrenz M."/>
            <person name="Spormann A.M."/>
            <person name="Op den Camp H."/>
            <person name="Overmann J."/>
            <person name="Amann R."/>
            <person name="Jetten M.S.M."/>
            <person name="Mascher T."/>
            <person name="Medema M.H."/>
            <person name="Devos D.P."/>
            <person name="Kaster A.-K."/>
            <person name="Ovreas L."/>
            <person name="Rohde M."/>
            <person name="Galperin M.Y."/>
            <person name="Jogler C."/>
        </authorList>
    </citation>
    <scope>NUCLEOTIDE SEQUENCE [LARGE SCALE GENOMIC DNA]</scope>
    <source>
        <strain evidence="2 3">Pan44</strain>
    </source>
</reference>
<organism evidence="2 3">
    <name type="scientific">Caulifigura coniformis</name>
    <dbReference type="NCBI Taxonomy" id="2527983"/>
    <lineage>
        <taxon>Bacteria</taxon>
        <taxon>Pseudomonadati</taxon>
        <taxon>Planctomycetota</taxon>
        <taxon>Planctomycetia</taxon>
        <taxon>Planctomycetales</taxon>
        <taxon>Planctomycetaceae</taxon>
        <taxon>Caulifigura</taxon>
    </lineage>
</organism>
<name>A0A517S8I0_9PLAN</name>
<dbReference type="InParanoid" id="A0A517S8I0"/>
<evidence type="ECO:0008006" key="4">
    <source>
        <dbReference type="Google" id="ProtNLM"/>
    </source>
</evidence>
<accession>A0A517S8I0</accession>
<dbReference type="EMBL" id="CP036271">
    <property type="protein sequence ID" value="QDT52413.1"/>
    <property type="molecule type" value="Genomic_DNA"/>
</dbReference>
<keyword evidence="3" id="KW-1185">Reference proteome</keyword>
<dbReference type="RefSeq" id="WP_145026751.1">
    <property type="nucleotide sequence ID" value="NZ_CP036271.1"/>
</dbReference>
<evidence type="ECO:0000313" key="2">
    <source>
        <dbReference type="EMBL" id="QDT52413.1"/>
    </source>
</evidence>
<evidence type="ECO:0000313" key="3">
    <source>
        <dbReference type="Proteomes" id="UP000315700"/>
    </source>
</evidence>
<keyword evidence="1" id="KW-0472">Membrane</keyword>
<feature type="transmembrane region" description="Helical" evidence="1">
    <location>
        <begin position="135"/>
        <end position="153"/>
    </location>
</feature>
<proteinExistence type="predicted"/>